<dbReference type="EMBL" id="CM042010">
    <property type="protein sequence ID" value="KAI3780447.1"/>
    <property type="molecule type" value="Genomic_DNA"/>
</dbReference>
<gene>
    <name evidence="1" type="ORF">L2E82_10428</name>
</gene>
<evidence type="ECO:0000313" key="1">
    <source>
        <dbReference type="EMBL" id="KAI3780447.1"/>
    </source>
</evidence>
<dbReference type="Proteomes" id="UP001055811">
    <property type="component" value="Linkage Group LG02"/>
</dbReference>
<organism evidence="1 2">
    <name type="scientific">Cichorium intybus</name>
    <name type="common">Chicory</name>
    <dbReference type="NCBI Taxonomy" id="13427"/>
    <lineage>
        <taxon>Eukaryota</taxon>
        <taxon>Viridiplantae</taxon>
        <taxon>Streptophyta</taxon>
        <taxon>Embryophyta</taxon>
        <taxon>Tracheophyta</taxon>
        <taxon>Spermatophyta</taxon>
        <taxon>Magnoliopsida</taxon>
        <taxon>eudicotyledons</taxon>
        <taxon>Gunneridae</taxon>
        <taxon>Pentapetalae</taxon>
        <taxon>asterids</taxon>
        <taxon>campanulids</taxon>
        <taxon>Asterales</taxon>
        <taxon>Asteraceae</taxon>
        <taxon>Cichorioideae</taxon>
        <taxon>Cichorieae</taxon>
        <taxon>Cichoriinae</taxon>
        <taxon>Cichorium</taxon>
    </lineage>
</organism>
<proteinExistence type="predicted"/>
<reference evidence="1 2" key="2">
    <citation type="journal article" date="2022" name="Mol. Ecol. Resour.">
        <title>The genomes of chicory, endive, great burdock and yacon provide insights into Asteraceae paleo-polyploidization history and plant inulin production.</title>
        <authorList>
            <person name="Fan W."/>
            <person name="Wang S."/>
            <person name="Wang H."/>
            <person name="Wang A."/>
            <person name="Jiang F."/>
            <person name="Liu H."/>
            <person name="Zhao H."/>
            <person name="Xu D."/>
            <person name="Zhang Y."/>
        </authorList>
    </citation>
    <scope>NUCLEOTIDE SEQUENCE [LARGE SCALE GENOMIC DNA]</scope>
    <source>
        <strain evidence="2">cv. Punajuju</strain>
        <tissue evidence="1">Leaves</tissue>
    </source>
</reference>
<reference evidence="2" key="1">
    <citation type="journal article" date="2022" name="Mol. Ecol. Resour.">
        <title>The genomes of chicory, endive, great burdock and yacon provide insights into Asteraceae palaeo-polyploidization history and plant inulin production.</title>
        <authorList>
            <person name="Fan W."/>
            <person name="Wang S."/>
            <person name="Wang H."/>
            <person name="Wang A."/>
            <person name="Jiang F."/>
            <person name="Liu H."/>
            <person name="Zhao H."/>
            <person name="Xu D."/>
            <person name="Zhang Y."/>
        </authorList>
    </citation>
    <scope>NUCLEOTIDE SEQUENCE [LARGE SCALE GENOMIC DNA]</scope>
    <source>
        <strain evidence="2">cv. Punajuju</strain>
    </source>
</reference>
<name>A0ACB9GCJ0_CICIN</name>
<keyword evidence="2" id="KW-1185">Reference proteome</keyword>
<accession>A0ACB9GCJ0</accession>
<protein>
    <submittedName>
        <fullName evidence="1">Uncharacterized protein</fullName>
    </submittedName>
</protein>
<sequence length="185" mass="21554">MFTTIRCTPPLMEVIVGCFVLGVATIFLLVVWRVSNWLWFDPTKKKKHQRDEELDSSSYRGMFRGIKELVQMTTEANSKLISLTHDMVPRVSPFFYRSFNTHEFQCVVEKQMFPLSDVQICDQTNYTRQPEAILDTKIKRLQNKKILQNAISLSDVQINDNKRRMICNCLIAFKKNMKGEPVGKV</sequence>
<evidence type="ECO:0000313" key="2">
    <source>
        <dbReference type="Proteomes" id="UP001055811"/>
    </source>
</evidence>
<comment type="caution">
    <text evidence="1">The sequence shown here is derived from an EMBL/GenBank/DDBJ whole genome shotgun (WGS) entry which is preliminary data.</text>
</comment>